<evidence type="ECO:0000256" key="2">
    <source>
        <dbReference type="ARBA" id="ARBA00008520"/>
    </source>
</evidence>
<dbReference type="GO" id="GO:0030313">
    <property type="term" value="C:cell envelope"/>
    <property type="evidence" value="ECO:0007669"/>
    <property type="project" value="UniProtKB-SubCell"/>
</dbReference>
<keyword evidence="5" id="KW-1133">Transmembrane helix</keyword>
<keyword evidence="7" id="KW-1185">Reference proteome</keyword>
<protein>
    <submittedName>
        <fullName evidence="6">Extracellular solute-binding protein</fullName>
    </submittedName>
</protein>
<dbReference type="AlphaFoldDB" id="A0AA95EWR3"/>
<dbReference type="Pfam" id="PF01547">
    <property type="entry name" value="SBP_bac_1"/>
    <property type="match status" value="1"/>
</dbReference>
<comment type="subcellular location">
    <subcellularLocation>
        <location evidence="1">Cell envelope</location>
    </subcellularLocation>
</comment>
<dbReference type="PANTHER" id="PTHR43649:SF31">
    <property type="entry name" value="SN-GLYCEROL-3-PHOSPHATE-BINDING PERIPLASMIC PROTEIN UGPB"/>
    <property type="match status" value="1"/>
</dbReference>
<feature type="transmembrane region" description="Helical" evidence="5">
    <location>
        <begin position="46"/>
        <end position="63"/>
    </location>
</feature>
<comment type="similarity">
    <text evidence="2">Belongs to the bacterial solute-binding protein 1 family.</text>
</comment>
<gene>
    <name evidence="6" type="ORF">P0Y55_02045</name>
</gene>
<accession>A0AA95EWR3</accession>
<keyword evidence="4" id="KW-0732">Signal</keyword>
<sequence>MNQDHFDWEKELDEAPLGMGGFSHESIKQIKERVVMPSTKKRKLQPIVAAILAVSLIGSGWLFQDSITGWFNNDTSTSELKAPIWDQEEVTLSVQYVDKFNFIEQIGRGFIIDHPKVEFDVPLEPISYELEVYKQWLEDNNPDLIQIPLGLIDDLAAEGLIKPLDSWIHRDQFSLDEYYEPVIRTIREAGAGSMYGLPYQFDTYALYYNKSLFKQFGVDPPSDQMSWMDVLTLASRFKGTDAEGKPIYGIDSPWASSPFTFIQNIGQIDGLNIASTNDLKPTLDTEGWKTVWDRVIPGFRDGWISDEYFTIPQGHFLLKDKYQVDPFLNGRSAMTLMPSYYEWILKNAKEVVGFTVDWDIVTQPVSPSHPDIASHLTVNYIYAIHAKSPNAEAAWALLQHIVGPDADKQNNQLNYSRLLARLPTIGSESPHQDGIYYKLDVDSSAVIEQSNQSYDVTYQQFRAKLQVAGDEEVRAIVAGTHTTEQALKALQQVAENVAEQVKAGARENHS</sequence>
<dbReference type="EMBL" id="CP119317">
    <property type="protein sequence ID" value="WEK54885.1"/>
    <property type="molecule type" value="Genomic_DNA"/>
</dbReference>
<evidence type="ECO:0000313" key="6">
    <source>
        <dbReference type="EMBL" id="WEK54885.1"/>
    </source>
</evidence>
<keyword evidence="5" id="KW-0472">Membrane</keyword>
<keyword evidence="3" id="KW-0813">Transport</keyword>
<dbReference type="InterPro" id="IPR050490">
    <property type="entry name" value="Bact_solute-bd_prot1"/>
</dbReference>
<name>A0AA95EWR3_9BACL</name>
<proteinExistence type="inferred from homology"/>
<reference evidence="6" key="1">
    <citation type="submission" date="2023-03" db="EMBL/GenBank/DDBJ databases">
        <title>Andean soil-derived lignocellulolytic bacterial consortium as a source of novel taxa and putative plastic-active enzymes.</title>
        <authorList>
            <person name="Diaz-Garcia L."/>
            <person name="Chuvochina M."/>
            <person name="Feuerriegel G."/>
            <person name="Bunk B."/>
            <person name="Sproer C."/>
            <person name="Streit W.R."/>
            <person name="Rodriguez L.M."/>
            <person name="Overmann J."/>
            <person name="Jimenez D.J."/>
        </authorList>
    </citation>
    <scope>NUCLEOTIDE SEQUENCE</scope>
    <source>
        <strain evidence="6">MAG 2441</strain>
    </source>
</reference>
<evidence type="ECO:0000313" key="7">
    <source>
        <dbReference type="Proteomes" id="UP001178662"/>
    </source>
</evidence>
<dbReference type="SUPFAM" id="SSF53850">
    <property type="entry name" value="Periplasmic binding protein-like II"/>
    <property type="match status" value="1"/>
</dbReference>
<evidence type="ECO:0000256" key="4">
    <source>
        <dbReference type="ARBA" id="ARBA00022729"/>
    </source>
</evidence>
<organism evidence="6 7">
    <name type="scientific">Candidatus Cohnella colombiensis</name>
    <dbReference type="NCBI Taxonomy" id="3121368"/>
    <lineage>
        <taxon>Bacteria</taxon>
        <taxon>Bacillati</taxon>
        <taxon>Bacillota</taxon>
        <taxon>Bacilli</taxon>
        <taxon>Bacillales</taxon>
        <taxon>Paenibacillaceae</taxon>
        <taxon>Cohnella</taxon>
    </lineage>
</organism>
<keyword evidence="5" id="KW-0812">Transmembrane</keyword>
<evidence type="ECO:0000256" key="5">
    <source>
        <dbReference type="SAM" id="Phobius"/>
    </source>
</evidence>
<evidence type="ECO:0000256" key="1">
    <source>
        <dbReference type="ARBA" id="ARBA00004196"/>
    </source>
</evidence>
<dbReference type="Proteomes" id="UP001178662">
    <property type="component" value="Chromosome"/>
</dbReference>
<dbReference type="InterPro" id="IPR006059">
    <property type="entry name" value="SBP"/>
</dbReference>
<evidence type="ECO:0000256" key="3">
    <source>
        <dbReference type="ARBA" id="ARBA00022448"/>
    </source>
</evidence>
<dbReference type="Gene3D" id="3.40.190.10">
    <property type="entry name" value="Periplasmic binding protein-like II"/>
    <property type="match status" value="1"/>
</dbReference>
<dbReference type="PANTHER" id="PTHR43649">
    <property type="entry name" value="ARABINOSE-BINDING PROTEIN-RELATED"/>
    <property type="match status" value="1"/>
</dbReference>